<comment type="caution">
    <text evidence="2">The sequence shown here is derived from an EMBL/GenBank/DDBJ whole genome shotgun (WGS) entry which is preliminary data.</text>
</comment>
<accession>A0A5B7HRY6</accession>
<reference evidence="2 3" key="1">
    <citation type="submission" date="2019-05" db="EMBL/GenBank/DDBJ databases">
        <title>Another draft genome of Portunus trituberculatus and its Hox gene families provides insights of decapod evolution.</title>
        <authorList>
            <person name="Jeong J.-H."/>
            <person name="Song I."/>
            <person name="Kim S."/>
            <person name="Choi T."/>
            <person name="Kim D."/>
            <person name="Ryu S."/>
            <person name="Kim W."/>
        </authorList>
    </citation>
    <scope>NUCLEOTIDE SEQUENCE [LARGE SCALE GENOMIC DNA]</scope>
    <source>
        <tissue evidence="2">Muscle</tissue>
    </source>
</reference>
<sequence>MGGVNLVGGVGVDRGLLAGRAVVPRAGRGRLAGAPAAGVGAGTGGRRRVTTGEAFPHIFLPPVPRRRRGALVGGVGREGATVEVGVPGAQVGVAAGAAWLAAHVVPGLDGWRGGGRRAAGAAGGGAVRAGQRVAHHIQPHHRPSTPRPAPPRHQLHASC</sequence>
<evidence type="ECO:0000313" key="2">
    <source>
        <dbReference type="EMBL" id="MPC71458.1"/>
    </source>
</evidence>
<evidence type="ECO:0000256" key="1">
    <source>
        <dbReference type="SAM" id="MobiDB-lite"/>
    </source>
</evidence>
<protein>
    <submittedName>
        <fullName evidence="2">Uncharacterized protein</fullName>
    </submittedName>
</protein>
<organism evidence="2 3">
    <name type="scientific">Portunus trituberculatus</name>
    <name type="common">Swimming crab</name>
    <name type="synonym">Neptunus trituberculatus</name>
    <dbReference type="NCBI Taxonomy" id="210409"/>
    <lineage>
        <taxon>Eukaryota</taxon>
        <taxon>Metazoa</taxon>
        <taxon>Ecdysozoa</taxon>
        <taxon>Arthropoda</taxon>
        <taxon>Crustacea</taxon>
        <taxon>Multicrustacea</taxon>
        <taxon>Malacostraca</taxon>
        <taxon>Eumalacostraca</taxon>
        <taxon>Eucarida</taxon>
        <taxon>Decapoda</taxon>
        <taxon>Pleocyemata</taxon>
        <taxon>Brachyura</taxon>
        <taxon>Eubrachyura</taxon>
        <taxon>Portunoidea</taxon>
        <taxon>Portunidae</taxon>
        <taxon>Portuninae</taxon>
        <taxon>Portunus</taxon>
    </lineage>
</organism>
<dbReference type="AlphaFoldDB" id="A0A5B7HRY6"/>
<evidence type="ECO:0000313" key="3">
    <source>
        <dbReference type="Proteomes" id="UP000324222"/>
    </source>
</evidence>
<dbReference type="EMBL" id="VSRR010032918">
    <property type="protein sequence ID" value="MPC71458.1"/>
    <property type="molecule type" value="Genomic_DNA"/>
</dbReference>
<keyword evidence="3" id="KW-1185">Reference proteome</keyword>
<gene>
    <name evidence="2" type="ORF">E2C01_065735</name>
</gene>
<feature type="region of interest" description="Disordered" evidence="1">
    <location>
        <begin position="137"/>
        <end position="159"/>
    </location>
</feature>
<name>A0A5B7HRY6_PORTR</name>
<proteinExistence type="predicted"/>
<dbReference type="Proteomes" id="UP000324222">
    <property type="component" value="Unassembled WGS sequence"/>
</dbReference>